<dbReference type="RefSeq" id="XP_065650469.1">
    <property type="nucleotide sequence ID" value="XM_065794397.1"/>
</dbReference>
<sequence length="200" mass="23138">MAFLIINHYLSSATSLDILANEIKTTNVFLYEYRENGFSDAHIKAPEIAEVLGIEKVYPIVRSQKKKSISSYECVDHTRMKKSERFEQISIVTKLYDFLYRSENLIKAYSEDSEIELKRFVIVIKEEKNTLLKSAHDFLNYIYKEELQDVYPNLVIALRIFLTLPIAVASAGRSFSKSTMVDERLSSLAMLSIENEFARK</sequence>
<evidence type="ECO:0000313" key="2">
    <source>
        <dbReference type="Proteomes" id="UP001652625"/>
    </source>
</evidence>
<gene>
    <name evidence="4" type="primary">LOC136078614</name>
    <name evidence="3" type="synonym">LOC136078611</name>
    <name evidence="5" type="synonym">LOC136078620</name>
</gene>
<dbReference type="RefSeq" id="XP_065650475.1">
    <property type="nucleotide sequence ID" value="XM_065794403.1"/>
</dbReference>
<dbReference type="Proteomes" id="UP001652625">
    <property type="component" value="Chromosome 03"/>
</dbReference>
<protein>
    <submittedName>
        <fullName evidence="3">Uncharacterized protein LOC136078611</fullName>
    </submittedName>
    <submittedName>
        <fullName evidence="4">Uncharacterized protein LOC136078614</fullName>
    </submittedName>
    <submittedName>
        <fullName evidence="5">Uncharacterized protein LOC136078620</fullName>
    </submittedName>
</protein>
<feature type="domain" description="HAT C-terminal dimerisation" evidence="1">
    <location>
        <begin position="142"/>
        <end position="192"/>
    </location>
</feature>
<dbReference type="InterPro" id="IPR008906">
    <property type="entry name" value="HATC_C_dom"/>
</dbReference>
<dbReference type="GeneID" id="136078614"/>
<accession>A0ABM4BN01</accession>
<evidence type="ECO:0000313" key="3">
    <source>
        <dbReference type="RefSeq" id="XP_065650465.1"/>
    </source>
</evidence>
<name>A0ABM4BN01_HYDVU</name>
<evidence type="ECO:0000313" key="5">
    <source>
        <dbReference type="RefSeq" id="XP_065650475.1"/>
    </source>
</evidence>
<reference evidence="3 4" key="1">
    <citation type="submission" date="2025-05" db="UniProtKB">
        <authorList>
            <consortium name="RefSeq"/>
        </authorList>
    </citation>
    <scope>IDENTIFICATION</scope>
</reference>
<dbReference type="RefSeq" id="XP_065650465.1">
    <property type="nucleotide sequence ID" value="XM_065794393.1"/>
</dbReference>
<evidence type="ECO:0000313" key="4">
    <source>
        <dbReference type="RefSeq" id="XP_065650469.1"/>
    </source>
</evidence>
<evidence type="ECO:0000259" key="1">
    <source>
        <dbReference type="Pfam" id="PF05699"/>
    </source>
</evidence>
<keyword evidence="2" id="KW-1185">Reference proteome</keyword>
<organism evidence="2 4">
    <name type="scientific">Hydra vulgaris</name>
    <name type="common">Hydra</name>
    <name type="synonym">Hydra attenuata</name>
    <dbReference type="NCBI Taxonomy" id="6087"/>
    <lineage>
        <taxon>Eukaryota</taxon>
        <taxon>Metazoa</taxon>
        <taxon>Cnidaria</taxon>
        <taxon>Hydrozoa</taxon>
        <taxon>Hydroidolina</taxon>
        <taxon>Anthoathecata</taxon>
        <taxon>Aplanulata</taxon>
        <taxon>Hydridae</taxon>
        <taxon>Hydra</taxon>
    </lineage>
</organism>
<dbReference type="Pfam" id="PF05699">
    <property type="entry name" value="Dimer_Tnp_hAT"/>
    <property type="match status" value="1"/>
</dbReference>
<proteinExistence type="predicted"/>